<dbReference type="GO" id="GO:0005737">
    <property type="term" value="C:cytoplasm"/>
    <property type="evidence" value="ECO:0007669"/>
    <property type="project" value="TreeGrafter"/>
</dbReference>
<proteinExistence type="inferred from homology"/>
<dbReference type="PROSITE" id="PS50056">
    <property type="entry name" value="TYR_PHOSPHATASE_2"/>
    <property type="match status" value="1"/>
</dbReference>
<dbReference type="EMBL" id="HBGF01044159">
    <property type="protein sequence ID" value="CAD9144677.1"/>
    <property type="molecule type" value="Transcribed_RNA"/>
</dbReference>
<keyword evidence="3" id="KW-0378">Hydrolase</keyword>
<dbReference type="InterPro" id="IPR000340">
    <property type="entry name" value="Dual-sp_phosphatase_cat-dom"/>
</dbReference>
<protein>
    <recommendedName>
        <fullName evidence="2">protein-tyrosine-phosphatase</fullName>
        <ecNumber evidence="2">3.1.3.48</ecNumber>
    </recommendedName>
</protein>
<feature type="domain" description="Tyrosine specific protein phosphatases" evidence="6">
    <location>
        <begin position="133"/>
        <end position="200"/>
    </location>
</feature>
<dbReference type="PROSITE" id="PS00383">
    <property type="entry name" value="TYR_PHOSPHATASE_1"/>
    <property type="match status" value="1"/>
</dbReference>
<dbReference type="InterPro" id="IPR029021">
    <property type="entry name" value="Prot-tyrosine_phosphatase-like"/>
</dbReference>
<dbReference type="GO" id="GO:0033550">
    <property type="term" value="F:MAP kinase tyrosine phosphatase activity"/>
    <property type="evidence" value="ECO:0007669"/>
    <property type="project" value="TreeGrafter"/>
</dbReference>
<dbReference type="GO" id="GO:0008330">
    <property type="term" value="F:protein tyrosine/threonine phosphatase activity"/>
    <property type="evidence" value="ECO:0007669"/>
    <property type="project" value="TreeGrafter"/>
</dbReference>
<accession>A0A7S1QPB8</accession>
<dbReference type="Gene3D" id="3.90.190.10">
    <property type="entry name" value="Protein tyrosine phosphatase superfamily"/>
    <property type="match status" value="1"/>
</dbReference>
<evidence type="ECO:0000256" key="1">
    <source>
        <dbReference type="ARBA" id="ARBA00008601"/>
    </source>
</evidence>
<dbReference type="Pfam" id="PF00782">
    <property type="entry name" value="DSPc"/>
    <property type="match status" value="1"/>
</dbReference>
<evidence type="ECO:0000313" key="7">
    <source>
        <dbReference type="EMBL" id="CAD9144677.1"/>
    </source>
</evidence>
<organism evidence="7">
    <name type="scientific">Neobodo designis</name>
    <name type="common">Flagellated protozoan</name>
    <name type="synonym">Bodo designis</name>
    <dbReference type="NCBI Taxonomy" id="312471"/>
    <lineage>
        <taxon>Eukaryota</taxon>
        <taxon>Discoba</taxon>
        <taxon>Euglenozoa</taxon>
        <taxon>Kinetoplastea</taxon>
        <taxon>Metakinetoplastina</taxon>
        <taxon>Neobodonida</taxon>
        <taxon>Neobodo</taxon>
    </lineage>
</organism>
<dbReference type="CDD" id="cd14498">
    <property type="entry name" value="DSP"/>
    <property type="match status" value="1"/>
</dbReference>
<feature type="domain" description="Tyrosine-protein phosphatase" evidence="5">
    <location>
        <begin position="64"/>
        <end position="221"/>
    </location>
</feature>
<dbReference type="PANTHER" id="PTHR10159">
    <property type="entry name" value="DUAL SPECIFICITY PROTEIN PHOSPHATASE"/>
    <property type="match status" value="1"/>
</dbReference>
<dbReference type="SMART" id="SM00404">
    <property type="entry name" value="PTPc_motif"/>
    <property type="match status" value="1"/>
</dbReference>
<dbReference type="EC" id="3.1.3.48" evidence="2"/>
<dbReference type="SUPFAM" id="SSF52799">
    <property type="entry name" value="(Phosphotyrosine protein) phosphatases II"/>
    <property type="match status" value="1"/>
</dbReference>
<dbReference type="InterPro" id="IPR016130">
    <property type="entry name" value="Tyr_Pase_AS"/>
</dbReference>
<dbReference type="PANTHER" id="PTHR10159:SF519">
    <property type="entry name" value="DUAL SPECIFICITY PROTEIN PHOSPHATASE MPK3"/>
    <property type="match status" value="1"/>
</dbReference>
<evidence type="ECO:0000256" key="3">
    <source>
        <dbReference type="ARBA" id="ARBA00022801"/>
    </source>
</evidence>
<evidence type="ECO:0000259" key="5">
    <source>
        <dbReference type="PROSITE" id="PS50054"/>
    </source>
</evidence>
<dbReference type="InterPro" id="IPR003595">
    <property type="entry name" value="Tyr_Pase_cat"/>
</dbReference>
<dbReference type="GO" id="GO:0043409">
    <property type="term" value="P:negative regulation of MAPK cascade"/>
    <property type="evidence" value="ECO:0007669"/>
    <property type="project" value="TreeGrafter"/>
</dbReference>
<dbReference type="InterPro" id="IPR020422">
    <property type="entry name" value="TYR_PHOSPHATASE_DUAL_dom"/>
</dbReference>
<gene>
    <name evidence="7" type="ORF">NDES1114_LOCUS29575</name>
</gene>
<keyword evidence="4" id="KW-0904">Protein phosphatase</keyword>
<sequence length="221" mass="24685">MTSRLLSRNDPALARHAPHFQLSLPTRQLQPVAVISTPSPATCCNDSSRARELSAPRRTQARFEASEIFPGLFLGSWLDADSVDELRRHNIKRVLNVAEECPVSSSCEQAMASGMVSVKKVDLRDHSDEDISRHFGDALAFMHEGIVRDEGVLVHCRHGVSRSATMILAYLMQYGVRDSSGKLQPMTYAEAFDYVKERRPRISPNLGFVLALHEVEKQAKL</sequence>
<evidence type="ECO:0000256" key="2">
    <source>
        <dbReference type="ARBA" id="ARBA00013064"/>
    </source>
</evidence>
<dbReference type="AlphaFoldDB" id="A0A7S1QPB8"/>
<dbReference type="GO" id="GO:0017017">
    <property type="term" value="F:MAP kinase tyrosine/serine/threonine phosphatase activity"/>
    <property type="evidence" value="ECO:0007669"/>
    <property type="project" value="TreeGrafter"/>
</dbReference>
<evidence type="ECO:0000259" key="6">
    <source>
        <dbReference type="PROSITE" id="PS50056"/>
    </source>
</evidence>
<name>A0A7S1QPB8_NEODS</name>
<dbReference type="InterPro" id="IPR000387">
    <property type="entry name" value="Tyr_Pase_dom"/>
</dbReference>
<dbReference type="SMART" id="SM00195">
    <property type="entry name" value="DSPc"/>
    <property type="match status" value="1"/>
</dbReference>
<reference evidence="7" key="1">
    <citation type="submission" date="2021-01" db="EMBL/GenBank/DDBJ databases">
        <authorList>
            <person name="Corre E."/>
            <person name="Pelletier E."/>
            <person name="Niang G."/>
            <person name="Scheremetjew M."/>
            <person name="Finn R."/>
            <person name="Kale V."/>
            <person name="Holt S."/>
            <person name="Cochrane G."/>
            <person name="Meng A."/>
            <person name="Brown T."/>
            <person name="Cohen L."/>
        </authorList>
    </citation>
    <scope>NUCLEOTIDE SEQUENCE</scope>
    <source>
        <strain evidence="7">CCAP 1951/1</strain>
    </source>
</reference>
<evidence type="ECO:0000256" key="4">
    <source>
        <dbReference type="ARBA" id="ARBA00022912"/>
    </source>
</evidence>
<comment type="similarity">
    <text evidence="1">Belongs to the protein-tyrosine phosphatase family. Non-receptor class dual specificity subfamily.</text>
</comment>
<dbReference type="PROSITE" id="PS50054">
    <property type="entry name" value="TYR_PHOSPHATASE_DUAL"/>
    <property type="match status" value="1"/>
</dbReference>